<proteinExistence type="predicted"/>
<sequence length="139" mass="16252">MSCFAKVKCFLACIVLYYISYLYNYKCPTLTPLQEGVETILHPLHSHHSVLCDYLHTGINTVEPYTAKVHGFLDDHVHSHPLFIEYKVEDKLTCAKNKFSTYVYPYIHQLYQFTDVAEVHAHEHLSQVYDKVQKTLKQD</sequence>
<accession>A0A8H6BVG4</accession>
<organism evidence="1 3">
    <name type="scientific">Candida albicans</name>
    <name type="common">Yeast</name>
    <dbReference type="NCBI Taxonomy" id="5476"/>
    <lineage>
        <taxon>Eukaryota</taxon>
        <taxon>Fungi</taxon>
        <taxon>Dikarya</taxon>
        <taxon>Ascomycota</taxon>
        <taxon>Saccharomycotina</taxon>
        <taxon>Pichiomycetes</taxon>
        <taxon>Debaryomycetaceae</taxon>
        <taxon>Candida/Lodderomyces clade</taxon>
        <taxon>Candida</taxon>
    </lineage>
</organism>
<evidence type="ECO:0000313" key="2">
    <source>
        <dbReference type="EMBL" id="KAF6072797.1"/>
    </source>
</evidence>
<dbReference type="EMBL" id="JABWAD010000055">
    <property type="protein sequence ID" value="KAF6066850.1"/>
    <property type="molecule type" value="Genomic_DNA"/>
</dbReference>
<name>A0A8H6BVG4_CANAX</name>
<gene>
    <name evidence="2" type="ORF">FOB64_000075</name>
    <name evidence="1" type="ORF">FOB64_004309</name>
</gene>
<reference evidence="1 3" key="1">
    <citation type="submission" date="2020-03" db="EMBL/GenBank/DDBJ databases">
        <title>FDA dAtabase for Regulatory Grade micrObial Sequences (FDA-ARGOS): Supporting development and validation of Infectious Disease Dx tests.</title>
        <authorList>
            <person name="Campos J."/>
            <person name="Goldberg B."/>
            <person name="Tallon L."/>
            <person name="Sadzewicz L."/>
            <person name="Vavikolanu K."/>
            <person name="Mehta A."/>
            <person name="Aluvathingal J."/>
            <person name="Nadendla S."/>
            <person name="Nandy P."/>
            <person name="Geyer C."/>
            <person name="Yan Y."/>
            <person name="Sichtig H."/>
        </authorList>
    </citation>
    <scope>NUCLEOTIDE SEQUENCE [LARGE SCALE GENOMIC DNA]</scope>
    <source>
        <strain evidence="1 3">FDAARGOS_656</strain>
    </source>
</reference>
<protein>
    <submittedName>
        <fullName evidence="1">Uncharacterized protein</fullName>
    </submittedName>
</protein>
<dbReference type="AlphaFoldDB" id="A0A8H6BVG4"/>
<dbReference type="EMBL" id="JABWAD010000004">
    <property type="protein sequence ID" value="KAF6072797.1"/>
    <property type="molecule type" value="Genomic_DNA"/>
</dbReference>
<evidence type="ECO:0000313" key="3">
    <source>
        <dbReference type="Proteomes" id="UP000536275"/>
    </source>
</evidence>
<dbReference type="OMA" id="PYHAKVH"/>
<comment type="caution">
    <text evidence="1">The sequence shown here is derived from an EMBL/GenBank/DDBJ whole genome shotgun (WGS) entry which is preliminary data.</text>
</comment>
<dbReference type="Proteomes" id="UP000536275">
    <property type="component" value="Unassembled WGS sequence"/>
</dbReference>
<evidence type="ECO:0000313" key="1">
    <source>
        <dbReference type="EMBL" id="KAF6066850.1"/>
    </source>
</evidence>